<keyword evidence="3" id="KW-1185">Reference proteome</keyword>
<reference evidence="2 3" key="1">
    <citation type="submission" date="2024-01" db="EMBL/GenBank/DDBJ databases">
        <authorList>
            <person name="Waweru B."/>
        </authorList>
    </citation>
    <scope>NUCLEOTIDE SEQUENCE [LARGE SCALE GENOMIC DNA]</scope>
</reference>
<proteinExistence type="predicted"/>
<name>A0AAV1RG81_9ROSI</name>
<dbReference type="Proteomes" id="UP001314170">
    <property type="component" value="Unassembled WGS sequence"/>
</dbReference>
<evidence type="ECO:0000259" key="1">
    <source>
        <dbReference type="PROSITE" id="PS51352"/>
    </source>
</evidence>
<evidence type="ECO:0000313" key="2">
    <source>
        <dbReference type="EMBL" id="CAK7332799.1"/>
    </source>
</evidence>
<dbReference type="AlphaFoldDB" id="A0AAV1RG81"/>
<evidence type="ECO:0000313" key="3">
    <source>
        <dbReference type="Proteomes" id="UP001314170"/>
    </source>
</evidence>
<gene>
    <name evidence="2" type="ORF">DCAF_LOCUS9164</name>
</gene>
<dbReference type="InterPro" id="IPR036249">
    <property type="entry name" value="Thioredoxin-like_sf"/>
</dbReference>
<dbReference type="SUPFAM" id="SSF52833">
    <property type="entry name" value="Thioredoxin-like"/>
    <property type="match status" value="1"/>
</dbReference>
<dbReference type="CDD" id="cd02947">
    <property type="entry name" value="TRX_family"/>
    <property type="match status" value="1"/>
</dbReference>
<dbReference type="PANTHER" id="PTHR10438:SF463">
    <property type="entry name" value="THIOREDOXIN"/>
    <property type="match status" value="1"/>
</dbReference>
<feature type="domain" description="Thioredoxin" evidence="1">
    <location>
        <begin position="1"/>
        <end position="148"/>
    </location>
</feature>
<sequence length="148" mass="16961">MSRRSAMDFGLPVLHYRGSTVQRSFFSFDHSNALPCTKPARIVDVHSANQWRSYFEASKQNNNLLVIEFTATWCKPCRYMEQPMNDLAAKHTDVVFVRIDVDELARVAQQFNVTTMPAFSLVKKGKVVDEVAGVKKNELENKIEKHKI</sequence>
<dbReference type="Gene3D" id="3.40.30.10">
    <property type="entry name" value="Glutaredoxin"/>
    <property type="match status" value="1"/>
</dbReference>
<comment type="caution">
    <text evidence="2">The sequence shown here is derived from an EMBL/GenBank/DDBJ whole genome shotgun (WGS) entry which is preliminary data.</text>
</comment>
<dbReference type="PROSITE" id="PS51352">
    <property type="entry name" value="THIOREDOXIN_2"/>
    <property type="match status" value="1"/>
</dbReference>
<organism evidence="2 3">
    <name type="scientific">Dovyalis caffra</name>
    <dbReference type="NCBI Taxonomy" id="77055"/>
    <lineage>
        <taxon>Eukaryota</taxon>
        <taxon>Viridiplantae</taxon>
        <taxon>Streptophyta</taxon>
        <taxon>Embryophyta</taxon>
        <taxon>Tracheophyta</taxon>
        <taxon>Spermatophyta</taxon>
        <taxon>Magnoliopsida</taxon>
        <taxon>eudicotyledons</taxon>
        <taxon>Gunneridae</taxon>
        <taxon>Pentapetalae</taxon>
        <taxon>rosids</taxon>
        <taxon>fabids</taxon>
        <taxon>Malpighiales</taxon>
        <taxon>Salicaceae</taxon>
        <taxon>Flacourtieae</taxon>
        <taxon>Dovyalis</taxon>
    </lineage>
</organism>
<dbReference type="InterPro" id="IPR050620">
    <property type="entry name" value="Thioredoxin_H-type-like"/>
</dbReference>
<protein>
    <recommendedName>
        <fullName evidence="1">Thioredoxin domain-containing protein</fullName>
    </recommendedName>
</protein>
<dbReference type="Pfam" id="PF00085">
    <property type="entry name" value="Thioredoxin"/>
    <property type="match status" value="1"/>
</dbReference>
<dbReference type="EMBL" id="CAWUPB010000913">
    <property type="protein sequence ID" value="CAK7332799.1"/>
    <property type="molecule type" value="Genomic_DNA"/>
</dbReference>
<accession>A0AAV1RG81</accession>
<dbReference type="InterPro" id="IPR013766">
    <property type="entry name" value="Thioredoxin_domain"/>
</dbReference>
<dbReference type="PANTHER" id="PTHR10438">
    <property type="entry name" value="THIOREDOXIN"/>
    <property type="match status" value="1"/>
</dbReference>